<protein>
    <submittedName>
        <fullName evidence="2">Helix-turn-helix domain-containing protein</fullName>
    </submittedName>
</protein>
<dbReference type="AlphaFoldDB" id="A0A4Y6PME3"/>
<reference evidence="2 6" key="1">
    <citation type="submission" date="2019-06" db="EMBL/GenBank/DDBJ databases">
        <title>Persicimonas caeni gen. nov., sp. nov., a predatory bacterium isolated from solar saltern.</title>
        <authorList>
            <person name="Wang S."/>
        </authorList>
    </citation>
    <scope>NUCLEOTIDE SEQUENCE [LARGE SCALE GENOMIC DNA]</scope>
    <source>
        <strain evidence="2 6">YN101</strain>
    </source>
</reference>
<dbReference type="EMBL" id="CP041186">
    <property type="protein sequence ID" value="QDG49351.1"/>
    <property type="molecule type" value="Genomic_DNA"/>
</dbReference>
<proteinExistence type="predicted"/>
<gene>
    <name evidence="1" type="ORF">FIV42_00945</name>
    <name evidence="2" type="ORF">FIV42_01550</name>
    <name evidence="3" type="ORF">FIV42_22230</name>
    <name evidence="4" type="ORF">FIV42_22240</name>
    <name evidence="5" type="ORF">FIV42_29815</name>
</gene>
<organism evidence="2 6">
    <name type="scientific">Persicimonas caeni</name>
    <dbReference type="NCBI Taxonomy" id="2292766"/>
    <lineage>
        <taxon>Bacteria</taxon>
        <taxon>Deltaproteobacteria</taxon>
        <taxon>Bradymonadales</taxon>
        <taxon>Bradymonadaceae</taxon>
        <taxon>Persicimonas</taxon>
    </lineage>
</organism>
<accession>A0A4Y6PME3</accession>
<name>A0A4Y6PME3_PERCE</name>
<dbReference type="OrthoDB" id="165456at2"/>
<dbReference type="Gene3D" id="1.10.10.60">
    <property type="entry name" value="Homeodomain-like"/>
    <property type="match status" value="1"/>
</dbReference>
<dbReference type="EMBL" id="CP041186">
    <property type="protein sequence ID" value="QDG53366.1"/>
    <property type="molecule type" value="Genomic_DNA"/>
</dbReference>
<evidence type="ECO:0000313" key="6">
    <source>
        <dbReference type="Proteomes" id="UP000315995"/>
    </source>
</evidence>
<evidence type="ECO:0000313" key="2">
    <source>
        <dbReference type="EMBL" id="QDG49468.1"/>
    </source>
</evidence>
<sequence length="184" mass="21128">MSPTLTGDEIMGRPAKHIQLAKEQINELHEFYHHAKVARERTRAQIVLLAGEQGLSAPEIARLVNMSQQTVGRWIARYLDEGIDGFADRPRTGAPSKVTEEFVERLIEVVRHRPRALDQSVSTWTLEHLAEFMAEEFDIEVSGETIRRHLADNGIVLRRPQHKITSPDPLYRVKKRRLKPPEKT</sequence>
<evidence type="ECO:0000313" key="5">
    <source>
        <dbReference type="EMBL" id="QDG54792.1"/>
    </source>
</evidence>
<dbReference type="EMBL" id="CP041186">
    <property type="protein sequence ID" value="QDG54792.1"/>
    <property type="molecule type" value="Genomic_DNA"/>
</dbReference>
<dbReference type="Proteomes" id="UP000315995">
    <property type="component" value="Chromosome"/>
</dbReference>
<dbReference type="InterPro" id="IPR009057">
    <property type="entry name" value="Homeodomain-like_sf"/>
</dbReference>
<evidence type="ECO:0000313" key="1">
    <source>
        <dbReference type="EMBL" id="QDG49351.1"/>
    </source>
</evidence>
<dbReference type="SUPFAM" id="SSF46689">
    <property type="entry name" value="Homeodomain-like"/>
    <property type="match status" value="1"/>
</dbReference>
<accession>A0A5B8XXA3</accession>
<dbReference type="EMBL" id="CP041186">
    <property type="protein sequence ID" value="QDG53364.1"/>
    <property type="molecule type" value="Genomic_DNA"/>
</dbReference>
<dbReference type="Pfam" id="PF13565">
    <property type="entry name" value="HTH_32"/>
    <property type="match status" value="1"/>
</dbReference>
<evidence type="ECO:0000313" key="4">
    <source>
        <dbReference type="EMBL" id="QDG53366.1"/>
    </source>
</evidence>
<dbReference type="EMBL" id="CP041186">
    <property type="protein sequence ID" value="QDG49468.1"/>
    <property type="molecule type" value="Genomic_DNA"/>
</dbReference>
<evidence type="ECO:0000313" key="3">
    <source>
        <dbReference type="EMBL" id="QDG53364.1"/>
    </source>
</evidence>
<keyword evidence="6" id="KW-1185">Reference proteome</keyword>